<reference evidence="1 2" key="1">
    <citation type="submission" date="2020-01" db="EMBL/GenBank/DDBJ databases">
        <title>Paenibacillus soybeanensis sp. nov. isolated from the nodules of soybean (Glycine max(L.) Merr).</title>
        <authorList>
            <person name="Wang H."/>
        </authorList>
    </citation>
    <scope>NUCLEOTIDE SEQUENCE [LARGE SCALE GENOMIC DNA]</scope>
    <source>
        <strain evidence="1 2">T1</strain>
    </source>
</reference>
<comment type="caution">
    <text evidence="1">The sequence shown here is derived from an EMBL/GenBank/DDBJ whole genome shotgun (WGS) entry which is preliminary data.</text>
</comment>
<gene>
    <name evidence="1" type="ORF">GT019_10610</name>
</gene>
<name>A0ABW9XNW0_9BACL</name>
<dbReference type="InterPro" id="IPR038628">
    <property type="entry name" value="XkdM-like_sf"/>
</dbReference>
<organism evidence="1 2">
    <name type="scientific">Paenibacillus glycinis</name>
    <dbReference type="NCBI Taxonomy" id="2697035"/>
    <lineage>
        <taxon>Bacteria</taxon>
        <taxon>Bacillati</taxon>
        <taxon>Bacillota</taxon>
        <taxon>Bacilli</taxon>
        <taxon>Bacillales</taxon>
        <taxon>Paenibacillaceae</taxon>
        <taxon>Paenibacillus</taxon>
    </lineage>
</organism>
<evidence type="ECO:0000313" key="2">
    <source>
        <dbReference type="Proteomes" id="UP000665561"/>
    </source>
</evidence>
<accession>A0ABW9XNW0</accession>
<dbReference type="RefSeq" id="WP_161743115.1">
    <property type="nucleotide sequence ID" value="NZ_JAAAMV010000005.1"/>
</dbReference>
<evidence type="ECO:0000313" key="1">
    <source>
        <dbReference type="EMBL" id="NBD24322.1"/>
    </source>
</evidence>
<keyword evidence="2" id="KW-1185">Reference proteome</keyword>
<dbReference type="InterPro" id="IPR018989">
    <property type="entry name" value="DUF2001"/>
</dbReference>
<dbReference type="SUPFAM" id="SSF69279">
    <property type="entry name" value="Phage tail proteins"/>
    <property type="match status" value="1"/>
</dbReference>
<protein>
    <submittedName>
        <fullName evidence="1">Phage portal protein</fullName>
    </submittedName>
</protein>
<dbReference type="Proteomes" id="UP000665561">
    <property type="component" value="Unassembled WGS sequence"/>
</dbReference>
<proteinExistence type="predicted"/>
<dbReference type="EMBL" id="JAAAMV010000005">
    <property type="protein sequence ID" value="NBD24322.1"/>
    <property type="molecule type" value="Genomic_DNA"/>
</dbReference>
<dbReference type="Gene3D" id="2.30.110.40">
    <property type="entry name" value="Phage tail tube protein"/>
    <property type="match status" value="1"/>
</dbReference>
<dbReference type="Pfam" id="PF09393">
    <property type="entry name" value="DUF2001"/>
    <property type="match status" value="1"/>
</dbReference>
<sequence length="159" mass="17377">MAFLNAGDTISGKTATATLTVGDTREELFYAKKLEATVEKKKTEVPVLGQRQVAHKANGWSGSGTLTIYYMTSYFRQLMYKYISTGVDTYFDLHIVNQDDASSVGSQTVILKNCNMDSVMMAKFDITSDDALEEEIAFTFDGVELPGQFNAPQAAVGGN</sequence>